<proteinExistence type="predicted"/>
<sequence>MDYKSIIAGCYQNGTLDLPATALGPGPAAQTLTQNTPDQRLKITGITKPDISDASAQFKGLGACLPFAGMDVTVQLDWTADRLDVLVTGTPKANWHLGVSFPSLATGLLPQLQFAPPTALVLRSAPAGEQPAGLSFSGTLQPGEGGLARYAFLATGLATVVLAGPITYANDVPRMTLAAPLGAGVALGFLATQPLELRLHVESEYNTRTKSYLSISYLEFATALEFATHTPQTTIHRLPLSATLHDPASDIQFDADVTALVDAAVDELASLLNGFSPKPLLPSDFQLENTVRLSDLNVQINPSETNKLRAVRLEVDTTRTWVLAQDATGKAILELKGVQVSFGIEAPFGRDNLFLGLNGQIGVGQNGVIELDMAYPGLSFEGTLKAETEIQLRELFTQILGYSSEAVPDLSVVDLEVSIQPGASYALAVELDGDWKLPVAGGKFAIKELALAVDYGKAQGLLARFEGVLGFDNQFIYLKADHPAADEGWTFAGGTVPGQVLEMANLMADLEHFFGVEFPAFLSEMQLKSLAVAYATKTSDLSLSVETLFPLENVKPPQWPDLNLAIQLSHVNGQYLKHFAGRLNLLGMQFDLAFNTGGDTTAFWGDYENTAGRELAVRDLLALLTTDADLLSITQGLQFNLKDAFVGYLKGAAVDAKAKWLLGLDMDFGADLTALPLVGKFIPKDEALRLAFQPRIATDEFTAGDITALKTLISGSAIALPETFAKGLTLNIELSLGTTVIPLALPIGLDKGKLVDQPKPPASPASSAPAPPDKVTWLKLQKSFGPLQLERVGVKYESGQLTFLLDGGFSVAGLTIALMGLSATTQLHPFKMSFGLDGLALDYKGAGFEISGAFLREELTDPAGKPYTAYNGAALIKAESFSLSAIGSYADYQGHPSMFIYAVLDSPLGGPAFFFVTGLAAGFGFNRALKIPGIDQIQNFPLVSRAVNGPTSDDGNIVAQMTLLNKYIPPAVGEYFLAVGIRFTTFKIIDSFALLIVSLGNSLEIDLLGLSTLVLPAQTEGVVPPLAEVQMALKASYLPAVGFLSVEAKLTPASFLFSHDCHLTGGFAFYTWFLGEHKDDFAVTLGGYHPSYQRPAHYPVVDKLGFNWALSSRLSIKGDAYFALVPSMVMAGTHLSAVWEDGNLRAWFNAGADFFLAWQPYHYDARLYVDMGVSYTYHFFGTHHISVDVGADLHIWGPEFAGTAEVHLWIVSFTVNFGNGGPQQPAPISWTKFRQSFLPDPAAVCSLAVKQGLENKPELKKEGQDKAAHPVLSPKGFVLSFDSVVPFKKASLKIGSKSAPLALDGGATNWGVGPMGLPAAAVASEAVVTITSSSGRPISASQLLVTPTTKGVPVALWGQSVSPALNGPRLVKGAVCGFDIRTVEPTAGQTAFIDSKKLEFELETAASPLWQWASVPGSEATAVEQQLNVPEKEADRRDYLRKHLETVQAERSELLRQLGITTPVFPDQSLAQAFVFAPQLV</sequence>
<keyword evidence="3" id="KW-1185">Reference proteome</keyword>
<name>A0ABY4B7Y2_9BACT</name>
<evidence type="ECO:0000313" key="2">
    <source>
        <dbReference type="EMBL" id="UOE34974.1"/>
    </source>
</evidence>
<gene>
    <name evidence="2" type="ORF">MTP16_04815</name>
</gene>
<dbReference type="EMBL" id="CP094534">
    <property type="protein sequence ID" value="UOE34974.1"/>
    <property type="molecule type" value="Genomic_DNA"/>
</dbReference>
<evidence type="ECO:0000259" key="1">
    <source>
        <dbReference type="Pfam" id="PF20248"/>
    </source>
</evidence>
<protein>
    <recommendedName>
        <fullName evidence="1">DUF6603 domain-containing protein</fullName>
    </recommendedName>
</protein>
<evidence type="ECO:0000313" key="3">
    <source>
        <dbReference type="Proteomes" id="UP000831390"/>
    </source>
</evidence>
<dbReference type="InterPro" id="IPR046538">
    <property type="entry name" value="DUF6603"/>
</dbReference>
<feature type="domain" description="DUF6603" evidence="1">
    <location>
        <begin position="780"/>
        <end position="1262"/>
    </location>
</feature>
<dbReference type="RefSeq" id="WP_243516386.1">
    <property type="nucleotide sequence ID" value="NZ_CP094534.1"/>
</dbReference>
<accession>A0ABY4B7Y2</accession>
<dbReference type="Proteomes" id="UP000831390">
    <property type="component" value="Chromosome"/>
</dbReference>
<organism evidence="2 3">
    <name type="scientific">Hymenobacter monticola</name>
    <dbReference type="NCBI Taxonomy" id="1705399"/>
    <lineage>
        <taxon>Bacteria</taxon>
        <taxon>Pseudomonadati</taxon>
        <taxon>Bacteroidota</taxon>
        <taxon>Cytophagia</taxon>
        <taxon>Cytophagales</taxon>
        <taxon>Hymenobacteraceae</taxon>
        <taxon>Hymenobacter</taxon>
    </lineage>
</organism>
<reference evidence="2 3" key="1">
    <citation type="submission" date="2022-03" db="EMBL/GenBank/DDBJ databases">
        <title>Hymenobactersp. isolated from the air.</title>
        <authorList>
            <person name="Won M."/>
            <person name="Kwon S.-W."/>
        </authorList>
    </citation>
    <scope>NUCLEOTIDE SEQUENCE [LARGE SCALE GENOMIC DNA]</scope>
    <source>
        <strain evidence="2 3">KACC 22596</strain>
    </source>
</reference>
<dbReference type="Pfam" id="PF20248">
    <property type="entry name" value="DUF6603"/>
    <property type="match status" value="1"/>
</dbReference>